<dbReference type="Proteomes" id="UP001172721">
    <property type="component" value="Unassembled WGS sequence"/>
</dbReference>
<dbReference type="InterPro" id="IPR007837">
    <property type="entry name" value="DinB"/>
</dbReference>
<accession>A0ABT8HYN1</accession>
<dbReference type="InterPro" id="IPR034660">
    <property type="entry name" value="DinB/YfiT-like"/>
</dbReference>
<dbReference type="EMBL" id="JAUHTR010000008">
    <property type="protein sequence ID" value="MDN4525867.1"/>
    <property type="molecule type" value="Genomic_DNA"/>
</dbReference>
<dbReference type="SUPFAM" id="SSF109854">
    <property type="entry name" value="DinB/YfiT-like putative metalloenzymes"/>
    <property type="match status" value="1"/>
</dbReference>
<organism evidence="3 4">
    <name type="scientific">Fictibacillus fluitans</name>
    <dbReference type="NCBI Taxonomy" id="3058422"/>
    <lineage>
        <taxon>Bacteria</taxon>
        <taxon>Bacillati</taxon>
        <taxon>Bacillota</taxon>
        <taxon>Bacilli</taxon>
        <taxon>Bacillales</taxon>
        <taxon>Fictibacillaceae</taxon>
        <taxon>Fictibacillus</taxon>
    </lineage>
</organism>
<evidence type="ECO:0000256" key="1">
    <source>
        <dbReference type="ARBA" id="ARBA00008635"/>
    </source>
</evidence>
<evidence type="ECO:0000256" key="2">
    <source>
        <dbReference type="ARBA" id="ARBA00022723"/>
    </source>
</evidence>
<evidence type="ECO:0000313" key="4">
    <source>
        <dbReference type="Proteomes" id="UP001172721"/>
    </source>
</evidence>
<evidence type="ECO:0000313" key="3">
    <source>
        <dbReference type="EMBL" id="MDN4525867.1"/>
    </source>
</evidence>
<gene>
    <name evidence="3" type="ORF">QYB97_15385</name>
</gene>
<keyword evidence="2" id="KW-0479">Metal-binding</keyword>
<comment type="similarity">
    <text evidence="1">Belongs to the DinB family.</text>
</comment>
<dbReference type="Pfam" id="PF05163">
    <property type="entry name" value="DinB"/>
    <property type="match status" value="1"/>
</dbReference>
<protein>
    <submittedName>
        <fullName evidence="3">DinB family protein</fullName>
    </submittedName>
</protein>
<name>A0ABT8HYN1_9BACL</name>
<reference evidence="3" key="1">
    <citation type="submission" date="2023-07" db="EMBL/GenBank/DDBJ databases">
        <title>Fictibacillus sp. isolated from freshwater pond.</title>
        <authorList>
            <person name="Kirdat K."/>
            <person name="Bhat A."/>
            <person name="Mourya A."/>
            <person name="Yadav A."/>
        </authorList>
    </citation>
    <scope>NUCLEOTIDE SEQUENCE</scope>
    <source>
        <strain evidence="3">NE201</strain>
    </source>
</reference>
<keyword evidence="4" id="KW-1185">Reference proteome</keyword>
<proteinExistence type="inferred from homology"/>
<comment type="caution">
    <text evidence="3">The sequence shown here is derived from an EMBL/GenBank/DDBJ whole genome shotgun (WGS) entry which is preliminary data.</text>
</comment>
<sequence>MIAPILHQLEIANRSIMDLMDAMEESDLNLSLGKNKRSVRDLLTHISMIYKADILIMNEAGQKEMEDFYSEHDPQSREEIKELLTSHFEFLKTSICSYQEEDWSAVTTSWWGVSYSRYEWMLEILAHVYHHRGQLHTALSMNGRNLSVPLFE</sequence>
<dbReference type="RefSeq" id="WP_301166892.1">
    <property type="nucleotide sequence ID" value="NZ_JAUHTR010000008.1"/>
</dbReference>
<dbReference type="Gene3D" id="1.20.120.450">
    <property type="entry name" value="dinb family like domain"/>
    <property type="match status" value="1"/>
</dbReference>